<dbReference type="AlphaFoldDB" id="X1HH24"/>
<protein>
    <submittedName>
        <fullName evidence="1">Uncharacterized protein</fullName>
    </submittedName>
</protein>
<evidence type="ECO:0000313" key="1">
    <source>
        <dbReference type="EMBL" id="GAH56370.1"/>
    </source>
</evidence>
<dbReference type="Gene3D" id="3.20.20.70">
    <property type="entry name" value="Aldolase class I"/>
    <property type="match status" value="1"/>
</dbReference>
<dbReference type="InterPro" id="IPR013785">
    <property type="entry name" value="Aldolase_TIM"/>
</dbReference>
<dbReference type="Pfam" id="PF03060">
    <property type="entry name" value="NMO"/>
    <property type="match status" value="1"/>
</dbReference>
<reference evidence="1" key="1">
    <citation type="journal article" date="2014" name="Front. Microbiol.">
        <title>High frequency of phylogenetically diverse reductive dehalogenase-homologous genes in deep subseafloor sedimentary metagenomes.</title>
        <authorList>
            <person name="Kawai M."/>
            <person name="Futagami T."/>
            <person name="Toyoda A."/>
            <person name="Takaki Y."/>
            <person name="Nishi S."/>
            <person name="Hori S."/>
            <person name="Arai W."/>
            <person name="Tsubouchi T."/>
            <person name="Morono Y."/>
            <person name="Uchiyama I."/>
            <person name="Ito T."/>
            <person name="Fujiyama A."/>
            <person name="Inagaki F."/>
            <person name="Takami H."/>
        </authorList>
    </citation>
    <scope>NUCLEOTIDE SEQUENCE</scope>
    <source>
        <strain evidence="1">Expedition CK06-06</strain>
    </source>
</reference>
<dbReference type="PANTHER" id="PTHR32332">
    <property type="entry name" value="2-NITROPROPANE DIOXYGENASE"/>
    <property type="match status" value="1"/>
</dbReference>
<name>X1HH24_9ZZZZ</name>
<organism evidence="1">
    <name type="scientific">marine sediment metagenome</name>
    <dbReference type="NCBI Taxonomy" id="412755"/>
    <lineage>
        <taxon>unclassified sequences</taxon>
        <taxon>metagenomes</taxon>
        <taxon>ecological metagenomes</taxon>
    </lineage>
</organism>
<dbReference type="SUPFAM" id="SSF51412">
    <property type="entry name" value="Inosine monophosphate dehydrogenase (IMPDH)"/>
    <property type="match status" value="1"/>
</dbReference>
<dbReference type="PANTHER" id="PTHR32332:SF18">
    <property type="entry name" value="2-NITROPROPANE DIOXYGENASE"/>
    <property type="match status" value="1"/>
</dbReference>
<proteinExistence type="predicted"/>
<dbReference type="EMBL" id="BARU01021071">
    <property type="protein sequence ID" value="GAH56370.1"/>
    <property type="molecule type" value="Genomic_DNA"/>
</dbReference>
<accession>X1HH24</accession>
<sequence>MEIPKLRIGSFTSDIPIIQGGMGVRVSRASLASAVANVGGIGTISSIGLGDIEASKQEYERISREALIKEIRKAKSKTDGHLAVNFMGVLSNVDDLIKTTVDAGIKMIVFGAGLPTKLPDLVHDPSVNL</sequence>
<gene>
    <name evidence="1" type="ORF">S03H2_34518</name>
</gene>
<comment type="caution">
    <text evidence="1">The sequence shown here is derived from an EMBL/GenBank/DDBJ whole genome shotgun (WGS) entry which is preliminary data.</text>
</comment>
<feature type="non-terminal residue" evidence="1">
    <location>
        <position position="129"/>
    </location>
</feature>